<evidence type="ECO:0000313" key="14">
    <source>
        <dbReference type="Proteomes" id="UP000034805"/>
    </source>
</evidence>
<evidence type="ECO:0000256" key="9">
    <source>
        <dbReference type="ARBA" id="ARBA00031694"/>
    </source>
</evidence>
<evidence type="ECO:0000256" key="12">
    <source>
        <dbReference type="SAM" id="MobiDB-lite"/>
    </source>
</evidence>
<keyword evidence="6 11" id="KW-0175">Coiled coil</keyword>
<comment type="caution">
    <text evidence="13">The sequence shown here is derived from an EMBL/GenBank/DDBJ whole genome shotgun (WGS) entry which is preliminary data.</text>
</comment>
<organism evidence="13 14">
    <name type="scientific">Scleropages formosus</name>
    <name type="common">Asian bonytongue</name>
    <name type="synonym">Osteoglossum formosum</name>
    <dbReference type="NCBI Taxonomy" id="113540"/>
    <lineage>
        <taxon>Eukaryota</taxon>
        <taxon>Metazoa</taxon>
        <taxon>Chordata</taxon>
        <taxon>Craniata</taxon>
        <taxon>Vertebrata</taxon>
        <taxon>Euteleostomi</taxon>
        <taxon>Actinopterygii</taxon>
        <taxon>Neopterygii</taxon>
        <taxon>Teleostei</taxon>
        <taxon>Osteoglossocephala</taxon>
        <taxon>Osteoglossomorpha</taxon>
        <taxon>Osteoglossiformes</taxon>
        <taxon>Osteoglossidae</taxon>
        <taxon>Scleropages</taxon>
    </lineage>
</organism>
<dbReference type="AlphaFoldDB" id="A0A0P7V7S5"/>
<dbReference type="EMBL" id="JARO02004059">
    <property type="protein sequence ID" value="KPP69240.1"/>
    <property type="molecule type" value="Genomic_DNA"/>
</dbReference>
<proteinExistence type="inferred from homology"/>
<evidence type="ECO:0000256" key="11">
    <source>
        <dbReference type="SAM" id="Coils"/>
    </source>
</evidence>
<feature type="compositionally biased region" description="Polar residues" evidence="12">
    <location>
        <begin position="239"/>
        <end position="278"/>
    </location>
</feature>
<protein>
    <recommendedName>
        <fullName evidence="3">Centrosomal protein POC5</fullName>
    </recommendedName>
    <alternativeName>
        <fullName evidence="9">Protein of centriole 5</fullName>
    </alternativeName>
</protein>
<name>A0A0P7V7S5_SCLFO</name>
<keyword evidence="5" id="KW-0677">Repeat</keyword>
<dbReference type="PANTHER" id="PTHR28618:SF1">
    <property type="entry name" value="CENTROSOMAL PROTEIN POC5"/>
    <property type="match status" value="1"/>
</dbReference>
<dbReference type="PANTHER" id="PTHR28618">
    <property type="entry name" value="CENTROSOMAL PROTEIN POC5"/>
    <property type="match status" value="1"/>
</dbReference>
<reference evidence="13 14" key="1">
    <citation type="submission" date="2015-08" db="EMBL/GenBank/DDBJ databases">
        <title>The genome of the Asian arowana (Scleropages formosus).</title>
        <authorList>
            <person name="Tan M.H."/>
            <person name="Gan H.M."/>
            <person name="Croft L.J."/>
            <person name="Austin C.M."/>
        </authorList>
    </citation>
    <scope>NUCLEOTIDE SEQUENCE [LARGE SCALE GENOMIC DNA]</scope>
    <source>
        <strain evidence="13">Aro1</strain>
    </source>
</reference>
<keyword evidence="8" id="KW-0131">Cell cycle</keyword>
<evidence type="ECO:0000256" key="2">
    <source>
        <dbReference type="ARBA" id="ARBA00010411"/>
    </source>
</evidence>
<feature type="region of interest" description="Disordered" evidence="12">
    <location>
        <begin position="237"/>
        <end position="297"/>
    </location>
</feature>
<dbReference type="Proteomes" id="UP000034805">
    <property type="component" value="Unassembled WGS sequence"/>
</dbReference>
<dbReference type="STRING" id="113540.ENSSFOP00015025432"/>
<evidence type="ECO:0000256" key="5">
    <source>
        <dbReference type="ARBA" id="ARBA00022737"/>
    </source>
</evidence>
<keyword evidence="7" id="KW-0206">Cytoskeleton</keyword>
<evidence type="ECO:0000256" key="6">
    <source>
        <dbReference type="ARBA" id="ARBA00023054"/>
    </source>
</evidence>
<dbReference type="GO" id="GO:0042462">
    <property type="term" value="P:eye photoreceptor cell development"/>
    <property type="evidence" value="ECO:0007669"/>
    <property type="project" value="TreeGrafter"/>
</dbReference>
<sequence length="348" mass="39630">MKKERQQHAAHTAALAAQMDGLKELLNTYETSNQRKDEVSPATQCDFNISVISNLTHVIERQRERLELMRTFTQWRMQHLEVKEESPPTLLLKHPFAHGSRIAEQHYRLYLKRKAWRAWHSIIETKWRERVERACRARAEEVCVQLSADYEAKIAQHVEALDKARAEIQRLHTERERFEESMKKAFMRGVCALNMEAMNMFHVGESRMEQGQYQLLHRLSRQMCFYGFGNFAPPRDESGCSTSVRFQPQPTTSGFSPVHFQSDSPPTHSDLSQVTPQPSAGAGLTRPSARVVTSGQQKAMKTITARITGRSDLGAKTGRVSGGNLQVMSVVPPMSSVIVERHHPVTKV</sequence>
<feature type="coiled-coil region" evidence="11">
    <location>
        <begin position="147"/>
        <end position="181"/>
    </location>
</feature>
<comment type="function">
    <text evidence="10">Essential for the assembly of the distal half of centrioles, required for centriole elongation. Acts as a negative regulator of centriole elongation.</text>
</comment>
<evidence type="ECO:0000313" key="13">
    <source>
        <dbReference type="EMBL" id="KPP69240.1"/>
    </source>
</evidence>
<evidence type="ECO:0000256" key="1">
    <source>
        <dbReference type="ARBA" id="ARBA00004114"/>
    </source>
</evidence>
<gene>
    <name evidence="13" type="ORF">Z043_112016</name>
</gene>
<dbReference type="GO" id="GO:0005814">
    <property type="term" value="C:centriole"/>
    <property type="evidence" value="ECO:0007669"/>
    <property type="project" value="UniProtKB-SubCell"/>
</dbReference>
<dbReference type="GO" id="GO:0032391">
    <property type="term" value="C:photoreceptor connecting cilium"/>
    <property type="evidence" value="ECO:0007669"/>
    <property type="project" value="TreeGrafter"/>
</dbReference>
<evidence type="ECO:0000256" key="3">
    <source>
        <dbReference type="ARBA" id="ARBA00014910"/>
    </source>
</evidence>
<comment type="subcellular location">
    <subcellularLocation>
        <location evidence="1">Cytoplasm</location>
        <location evidence="1">Cytoskeleton</location>
        <location evidence="1">Microtubule organizing center</location>
        <location evidence="1">Centrosome</location>
        <location evidence="1">Centriole</location>
    </subcellularLocation>
</comment>
<comment type="similarity">
    <text evidence="2">Belongs to the POC5 family.</text>
</comment>
<accession>A0A0P7V7S5</accession>
<evidence type="ECO:0000256" key="4">
    <source>
        <dbReference type="ARBA" id="ARBA00022490"/>
    </source>
</evidence>
<keyword evidence="4" id="KW-0963">Cytoplasm</keyword>
<evidence type="ECO:0000256" key="8">
    <source>
        <dbReference type="ARBA" id="ARBA00023306"/>
    </source>
</evidence>
<dbReference type="InterPro" id="IPR033351">
    <property type="entry name" value="POC5"/>
</dbReference>
<feature type="non-terminal residue" evidence="13">
    <location>
        <position position="348"/>
    </location>
</feature>
<evidence type="ECO:0000256" key="10">
    <source>
        <dbReference type="ARBA" id="ARBA00049959"/>
    </source>
</evidence>
<evidence type="ECO:0000256" key="7">
    <source>
        <dbReference type="ARBA" id="ARBA00023212"/>
    </source>
</evidence>